<evidence type="ECO:0000259" key="1">
    <source>
        <dbReference type="Pfam" id="PF11860"/>
    </source>
</evidence>
<feature type="domain" description="N-acetylmuramidase" evidence="1">
    <location>
        <begin position="15"/>
        <end position="79"/>
    </location>
</feature>
<accession>A0A7X6FP75</accession>
<dbReference type="EMBL" id="JAAXZB010000001">
    <property type="protein sequence ID" value="NKW09393.1"/>
    <property type="molecule type" value="Genomic_DNA"/>
</dbReference>
<evidence type="ECO:0000313" key="2">
    <source>
        <dbReference type="EMBL" id="NKW09393.1"/>
    </source>
</evidence>
<gene>
    <name evidence="2" type="ORF">HGG76_05695</name>
</gene>
<proteinExistence type="predicted"/>
<dbReference type="AlphaFoldDB" id="A0A7X6FP75"/>
<sequence length="120" mass="13109">MKPADGGYKDQPNNGAALDLLCRAIKIDEAAALKSASYGLGQVLGENYAVCGWRSVQAFVADMCASEDSHVKAMLGFLKGMALPTRCVTVISMPLPGYTTDRTSRRIWRENAYRLCETCR</sequence>
<dbReference type="Proteomes" id="UP000558475">
    <property type="component" value="Unassembled WGS sequence"/>
</dbReference>
<reference evidence="2 3" key="1">
    <citation type="submission" date="2020-04" db="EMBL/GenBank/DDBJ databases">
        <title>Whole genome sequencing of clinical and environmental type strains of Ochrobactrum.</title>
        <authorList>
            <person name="Dharne M."/>
        </authorList>
    </citation>
    <scope>NUCLEOTIDE SEQUENCE [LARGE SCALE GENOMIC DNA]</scope>
    <source>
        <strain evidence="2 3">DSM 13340</strain>
    </source>
</reference>
<comment type="caution">
    <text evidence="2">The sequence shown here is derived from an EMBL/GenBank/DDBJ whole genome shotgun (WGS) entry which is preliminary data.</text>
</comment>
<evidence type="ECO:0000313" key="3">
    <source>
        <dbReference type="Proteomes" id="UP000558475"/>
    </source>
</evidence>
<name>A0A7X6FP75_9HYPH</name>
<organism evidence="2 3">
    <name type="scientific">Brucella tritici</name>
    <dbReference type="NCBI Taxonomy" id="94626"/>
    <lineage>
        <taxon>Bacteria</taxon>
        <taxon>Pseudomonadati</taxon>
        <taxon>Pseudomonadota</taxon>
        <taxon>Alphaproteobacteria</taxon>
        <taxon>Hyphomicrobiales</taxon>
        <taxon>Brucellaceae</taxon>
        <taxon>Brucella/Ochrobactrum group</taxon>
        <taxon>Brucella</taxon>
    </lineage>
</organism>
<dbReference type="InterPro" id="IPR024408">
    <property type="entry name" value="Muramidase"/>
</dbReference>
<dbReference type="Pfam" id="PF11860">
    <property type="entry name" value="Muramidase"/>
    <property type="match status" value="1"/>
</dbReference>
<protein>
    <submittedName>
        <fullName evidence="2">N-acetylmuramidase family protein</fullName>
    </submittedName>
</protein>